<sequence length="133" mass="14906">MSKRTRDDLISVQSFDKKRAKKEISKTTESDEVRFNILHMEGYQDKVLHISGQAFLCIYKSRNIGRYKYICCEGTLTNVAVVEKTATGVTISFEYEGDDEGDVHNGSGFITVTNNGSNVFGNFGDDSFQGVRQ</sequence>
<evidence type="ECO:0000313" key="2">
    <source>
        <dbReference type="Proteomes" id="UP001431209"/>
    </source>
</evidence>
<gene>
    <name evidence="1" type="ORF">AKO1_010485</name>
</gene>
<keyword evidence="2" id="KW-1185">Reference proteome</keyword>
<protein>
    <submittedName>
        <fullName evidence="1">Mitochondrial group I intron splicing factor</fullName>
    </submittedName>
</protein>
<dbReference type="AlphaFoldDB" id="A0AAW2ZHV1"/>
<dbReference type="Proteomes" id="UP001431209">
    <property type="component" value="Unassembled WGS sequence"/>
</dbReference>
<comment type="caution">
    <text evidence="1">The sequence shown here is derived from an EMBL/GenBank/DDBJ whole genome shotgun (WGS) entry which is preliminary data.</text>
</comment>
<dbReference type="EMBL" id="JAOPGA020001561">
    <property type="protein sequence ID" value="KAL0489482.1"/>
    <property type="molecule type" value="Genomic_DNA"/>
</dbReference>
<name>A0AAW2ZHV1_9EUKA</name>
<accession>A0AAW2ZHV1</accession>
<organism evidence="1 2">
    <name type="scientific">Acrasis kona</name>
    <dbReference type="NCBI Taxonomy" id="1008807"/>
    <lineage>
        <taxon>Eukaryota</taxon>
        <taxon>Discoba</taxon>
        <taxon>Heterolobosea</taxon>
        <taxon>Tetramitia</taxon>
        <taxon>Eutetramitia</taxon>
        <taxon>Acrasidae</taxon>
        <taxon>Acrasis</taxon>
    </lineage>
</organism>
<reference evidence="1 2" key="1">
    <citation type="submission" date="2024-03" db="EMBL/GenBank/DDBJ databases">
        <title>The Acrasis kona genome and developmental transcriptomes reveal deep origins of eukaryotic multicellular pathways.</title>
        <authorList>
            <person name="Sheikh S."/>
            <person name="Fu C.-J."/>
            <person name="Brown M.W."/>
            <person name="Baldauf S.L."/>
        </authorList>
    </citation>
    <scope>NUCLEOTIDE SEQUENCE [LARGE SCALE GENOMIC DNA]</scope>
    <source>
        <strain evidence="1 2">ATCC MYA-3509</strain>
    </source>
</reference>
<proteinExistence type="predicted"/>
<evidence type="ECO:0000313" key="1">
    <source>
        <dbReference type="EMBL" id="KAL0489482.1"/>
    </source>
</evidence>